<protein>
    <recommendedName>
        <fullName evidence="9">K(+)-insensitive pyrophosphate-energized proton pump</fullName>
        <ecNumber evidence="9">7.1.3.1</ecNumber>
    </recommendedName>
    <alternativeName>
        <fullName evidence="9">Membrane-bound proton-translocating pyrophosphatase</fullName>
    </alternativeName>
    <alternativeName>
        <fullName evidence="9">Pyrophosphate-energized inorganic pyrophosphatase</fullName>
        <shortName evidence="9">H(+)-PPase</shortName>
    </alternativeName>
</protein>
<reference evidence="10 11" key="1">
    <citation type="submission" date="2018-10" db="EMBL/GenBank/DDBJ databases">
        <title>Co-occurring genomic capacity for anaerobic methane metabolism and dissimilatory sulfite reduction discovered in the Korarchaeota.</title>
        <authorList>
            <person name="Mckay L.J."/>
            <person name="Dlakic M."/>
            <person name="Fields M.W."/>
            <person name="Delmont T.O."/>
            <person name="Eren A.M."/>
            <person name="Jay Z.J."/>
            <person name="Klingelsmith K.B."/>
            <person name="Rusch D.B."/>
            <person name="Inskeep W.P."/>
        </authorList>
    </citation>
    <scope>NUCLEOTIDE SEQUENCE [LARGE SCALE GENOMIC DNA]</scope>
    <source>
        <strain evidence="10 11">WS</strain>
    </source>
</reference>
<feature type="transmembrane region" description="Helical" evidence="9">
    <location>
        <begin position="294"/>
        <end position="316"/>
    </location>
</feature>
<feature type="transmembrane region" description="Helical" evidence="9">
    <location>
        <begin position="637"/>
        <end position="657"/>
    </location>
</feature>
<name>A0A429G9Z9_9CREN</name>
<evidence type="ECO:0000256" key="9">
    <source>
        <dbReference type="HAMAP-Rule" id="MF_01129"/>
    </source>
</evidence>
<keyword evidence="4 9" id="KW-0460">Magnesium</keyword>
<comment type="cofactor">
    <cofactor evidence="9">
        <name>Mg(2+)</name>
        <dbReference type="ChEBI" id="CHEBI:18420"/>
    </cofactor>
</comment>
<keyword evidence="5 9" id="KW-1278">Translocase</keyword>
<keyword evidence="10" id="KW-0378">Hydrolase</keyword>
<keyword evidence="9" id="KW-1003">Cell membrane</keyword>
<dbReference type="GO" id="GO:0000287">
    <property type="term" value="F:magnesium ion binding"/>
    <property type="evidence" value="ECO:0007669"/>
    <property type="project" value="UniProtKB-UniRule"/>
</dbReference>
<comment type="function">
    <text evidence="9">Proton pump that utilizes the energy of pyrophosphate hydrolysis as the driving force for proton movement across the membrane. Generates a proton motive force.</text>
</comment>
<dbReference type="HAMAP" id="MF_01129">
    <property type="entry name" value="PPase_energized_pump"/>
    <property type="match status" value="1"/>
</dbReference>
<dbReference type="EC" id="7.1.3.1" evidence="9"/>
<dbReference type="GO" id="GO:0005886">
    <property type="term" value="C:plasma membrane"/>
    <property type="evidence" value="ECO:0007669"/>
    <property type="project" value="UniProtKB-SubCell"/>
</dbReference>
<feature type="transmembrane region" description="Helical" evidence="9">
    <location>
        <begin position="444"/>
        <end position="464"/>
    </location>
</feature>
<keyword evidence="3 9" id="KW-0812">Transmembrane</keyword>
<comment type="catalytic activity">
    <reaction evidence="9">
        <text>diphosphate + H2O + H(+)(in) = 2 phosphate + 2 H(+)(out)</text>
        <dbReference type="Rhea" id="RHEA:13973"/>
        <dbReference type="ChEBI" id="CHEBI:15377"/>
        <dbReference type="ChEBI" id="CHEBI:15378"/>
        <dbReference type="ChEBI" id="CHEBI:33019"/>
        <dbReference type="ChEBI" id="CHEBI:43474"/>
        <dbReference type="EC" id="7.1.3.1"/>
    </reaction>
</comment>
<evidence type="ECO:0000313" key="10">
    <source>
        <dbReference type="EMBL" id="RSN70639.1"/>
    </source>
</evidence>
<feature type="transmembrane region" description="Helical" evidence="9">
    <location>
        <begin position="412"/>
        <end position="432"/>
    </location>
</feature>
<keyword evidence="9" id="KW-0375">Hydrogen ion transport</keyword>
<dbReference type="PIRSF" id="PIRSF001265">
    <property type="entry name" value="H+-PPase"/>
    <property type="match status" value="1"/>
</dbReference>
<dbReference type="Proteomes" id="UP000278149">
    <property type="component" value="Unassembled WGS sequence"/>
</dbReference>
<comment type="caution">
    <text evidence="10">The sequence shown here is derived from an EMBL/GenBank/DDBJ whole genome shotgun (WGS) entry which is preliminary data.</text>
</comment>
<comment type="subunit">
    <text evidence="9">Homodimer.</text>
</comment>
<sequence>MENIFTILSIHPQLNGKLFNYSGGSRPRGTEVLWELVILASATSGILIALLLRYLIARMNPGNEKMIKISQAIRRGSKAYLHRQYKVILLVMVVIAAFVYILDVIQHGGIPYVSASFMLGTLASLLAGYVSMDAATITNVRVAQAARESKEKPLVVAYLGGLVLGLMVVSMSLAGVAGMFFLYWWLNGWSGVEKIPTLVMGFGFGASLAALFAQLGGGIYTKAADVGADLVGKVEAGIPEDDPRNPAVIADNVGDNVGDCAGRGADLFESISAENIGSMIIGAALYLLTKNLYFIFFPLVARATGIIGTLVGSLFVKPREGEMPVSAMRRALIAAVITTAALFYFVTSWFGPGHEYLYLASLLGMAAALIIELAIEYYTEIHGPVLDIVRSTETGPATTILSGLSVGMEAPAIPVISVLAALGASYYLGGIYGQINGIPPHFSGIYGTVAATIGMLSLTGIILAMDGYGPIADNASGIIEMSGIEEEVGSEVKDVLDAAGNTTKSLAKGFAMGSAAMASLLLFQAYVDVVRVENFNLMQPVTLIGLISGAILPFFFSSRAIRAVGRTAWEMIKEVRRQFREIPGILEGKNEPDYAKCVDISTKAAQKEMIVPSLVSLIAPIAVGFLLGPVALGGFQIGVTAAGIMLAFLMNTGGAAWDNAKKYIERSGKKGTEEHKASVIGDTVGDPLKDTAGPSLHVLLKLVNNVSIVMGSAILLYSLYLLG</sequence>
<feature type="transmembrane region" description="Helical" evidence="9">
    <location>
        <begin position="153"/>
        <end position="186"/>
    </location>
</feature>
<feature type="site" description="Determinant of potassium independence" evidence="9">
    <location>
        <position position="504"/>
    </location>
</feature>
<comment type="similarity">
    <text evidence="9">Belongs to the H(+)-translocating pyrophosphatase (TC 3.A.10) family. K(+)-insensitive subfamily.</text>
</comment>
<comment type="subcellular location">
    <subcellularLocation>
        <location evidence="9">Cell membrane</location>
        <topology evidence="9">Multi-pass membrane protein</topology>
    </subcellularLocation>
    <subcellularLocation>
        <location evidence="1">Endomembrane system</location>
        <topology evidence="1">Multi-pass membrane protein</topology>
    </subcellularLocation>
</comment>
<feature type="transmembrane region" description="Helical" evidence="9">
    <location>
        <begin position="112"/>
        <end position="132"/>
    </location>
</feature>
<evidence type="ECO:0000256" key="4">
    <source>
        <dbReference type="ARBA" id="ARBA00022842"/>
    </source>
</evidence>
<evidence type="ECO:0000256" key="5">
    <source>
        <dbReference type="ARBA" id="ARBA00022967"/>
    </source>
</evidence>
<evidence type="ECO:0000256" key="8">
    <source>
        <dbReference type="ARBA" id="ARBA00023136"/>
    </source>
</evidence>
<evidence type="ECO:0000256" key="2">
    <source>
        <dbReference type="ARBA" id="ARBA00022448"/>
    </source>
</evidence>
<evidence type="ECO:0000256" key="3">
    <source>
        <dbReference type="ARBA" id="ARBA00022692"/>
    </source>
</evidence>
<feature type="transmembrane region" description="Helical" evidence="9">
    <location>
        <begin position="356"/>
        <end position="375"/>
    </location>
</feature>
<keyword evidence="2 9" id="KW-0813">Transport</keyword>
<dbReference type="NCBIfam" id="NF001960">
    <property type="entry name" value="PRK00733.3-5"/>
    <property type="match status" value="1"/>
</dbReference>
<dbReference type="Pfam" id="PF03030">
    <property type="entry name" value="H_PPase"/>
    <property type="match status" value="1"/>
</dbReference>
<dbReference type="NCBIfam" id="NF001953">
    <property type="entry name" value="PRK00733.2-1"/>
    <property type="match status" value="1"/>
</dbReference>
<evidence type="ECO:0000256" key="7">
    <source>
        <dbReference type="ARBA" id="ARBA00023065"/>
    </source>
</evidence>
<dbReference type="PANTHER" id="PTHR31998">
    <property type="entry name" value="K(+)-INSENSITIVE PYROPHOSPHATE-ENERGIZED PROTON PUMP"/>
    <property type="match status" value="1"/>
</dbReference>
<keyword evidence="8 9" id="KW-0472">Membrane</keyword>
<keyword evidence="6 9" id="KW-1133">Transmembrane helix</keyword>
<feature type="transmembrane region" description="Helical" evidence="9">
    <location>
        <begin position="702"/>
        <end position="722"/>
    </location>
</feature>
<dbReference type="GO" id="GO:0009678">
    <property type="term" value="F:diphosphate hydrolysis-driven proton transmembrane transporter activity"/>
    <property type="evidence" value="ECO:0007669"/>
    <property type="project" value="UniProtKB-UniRule"/>
</dbReference>
<keyword evidence="7 9" id="KW-0406">Ion transport</keyword>
<feature type="transmembrane region" description="Helical" evidence="9">
    <location>
        <begin position="537"/>
        <end position="556"/>
    </location>
</feature>
<feature type="transmembrane region" description="Helical" evidence="9">
    <location>
        <begin position="87"/>
        <end position="106"/>
    </location>
</feature>
<dbReference type="GO" id="GO:0012505">
    <property type="term" value="C:endomembrane system"/>
    <property type="evidence" value="ECO:0007669"/>
    <property type="project" value="UniProtKB-SubCell"/>
</dbReference>
<evidence type="ECO:0000313" key="11">
    <source>
        <dbReference type="Proteomes" id="UP000278149"/>
    </source>
</evidence>
<gene>
    <name evidence="9" type="primary">hppA</name>
    <name evidence="10" type="ORF">D9Q81_01130</name>
</gene>
<organism evidence="10 11">
    <name type="scientific">Candidatus Korarchaeum cryptofilum</name>
    <dbReference type="NCBI Taxonomy" id="498846"/>
    <lineage>
        <taxon>Archaea</taxon>
        <taxon>Thermoproteota</taxon>
        <taxon>Candidatus Korarchaeia</taxon>
        <taxon>Candidatus Korarchaeales</taxon>
        <taxon>Candidatus Korarchaeaceae</taxon>
        <taxon>Candidatus Korarchaeum</taxon>
    </lineage>
</organism>
<feature type="transmembrane region" description="Helical" evidence="9">
    <location>
        <begin position="198"/>
        <end position="220"/>
    </location>
</feature>
<feature type="transmembrane region" description="Helical" evidence="9">
    <location>
        <begin position="32"/>
        <end position="56"/>
    </location>
</feature>
<evidence type="ECO:0000256" key="6">
    <source>
        <dbReference type="ARBA" id="ARBA00022989"/>
    </source>
</evidence>
<evidence type="ECO:0000256" key="1">
    <source>
        <dbReference type="ARBA" id="ARBA00004127"/>
    </source>
</evidence>
<dbReference type="EMBL" id="RCOR01000006">
    <property type="protein sequence ID" value="RSN70639.1"/>
    <property type="molecule type" value="Genomic_DNA"/>
</dbReference>
<accession>A0A429G9Z9</accession>
<proteinExistence type="inferred from homology"/>
<dbReference type="InterPro" id="IPR004131">
    <property type="entry name" value="PPase-energised_H-pump"/>
</dbReference>
<dbReference type="GO" id="GO:0004427">
    <property type="term" value="F:inorganic diphosphate phosphatase activity"/>
    <property type="evidence" value="ECO:0007669"/>
    <property type="project" value="UniProtKB-UniRule"/>
</dbReference>
<feature type="transmembrane region" description="Helical" evidence="9">
    <location>
        <begin position="328"/>
        <end position="350"/>
    </location>
</feature>
<dbReference type="NCBIfam" id="TIGR01104">
    <property type="entry name" value="V_PPase"/>
    <property type="match status" value="1"/>
</dbReference>
<comment type="caution">
    <text evidence="9">Lacks conserved residue(s) required for the propagation of feature annotation.</text>
</comment>
<dbReference type="AlphaFoldDB" id="A0A429G9Z9"/>
<feature type="transmembrane region" description="Helical" evidence="9">
    <location>
        <begin position="610"/>
        <end position="631"/>
    </location>
</feature>